<dbReference type="PANTHER" id="PTHR15337">
    <property type="entry name" value="ANTERIOR GRADIENT PROTEIN-RELATED"/>
    <property type="match status" value="1"/>
</dbReference>
<dbReference type="EMBL" id="AUPZ01000002">
    <property type="protein sequence ID" value="EQB40361.1"/>
    <property type="molecule type" value="Genomic_DNA"/>
</dbReference>
<reference evidence="2 3" key="1">
    <citation type="submission" date="2013-07" db="EMBL/GenBank/DDBJ databases">
        <title>Sulfurimonas hongkongensis AST-10 Genome Sequencing.</title>
        <authorList>
            <person name="Cai L."/>
            <person name="Zhang T."/>
        </authorList>
    </citation>
    <scope>NUCLEOTIDE SEQUENCE [LARGE SCALE GENOMIC DNA]</scope>
    <source>
        <strain evidence="2 3">AST-10</strain>
    </source>
</reference>
<evidence type="ECO:0008006" key="4">
    <source>
        <dbReference type="Google" id="ProtNLM"/>
    </source>
</evidence>
<sequence length="134" mass="15784">MKYIVLTLLLISSLWSVELGWSDDYEASLKVAQKENKNLYILITSSTCGWCKKFKNTTLQDKEVLKMLNEKYILVHLDRDIDDFPSWMKVKSVPRHYFVTAKGKEIFTFLGYWDSLDFKSFLGDVEEKIKQDIK</sequence>
<dbReference type="Proteomes" id="UP000015520">
    <property type="component" value="Unassembled WGS sequence"/>
</dbReference>
<name>T0JQE0_9BACT</name>
<keyword evidence="3" id="KW-1185">Reference proteome</keyword>
<dbReference type="AlphaFoldDB" id="T0JQE0"/>
<keyword evidence="1" id="KW-0732">Signal</keyword>
<comment type="caution">
    <text evidence="2">The sequence shown here is derived from an EMBL/GenBank/DDBJ whole genome shotgun (WGS) entry which is preliminary data.</text>
</comment>
<dbReference type="PATRIC" id="fig|1172190.3.peg.150"/>
<protein>
    <recommendedName>
        <fullName evidence="4">DUF255 domain-containing protein</fullName>
    </recommendedName>
</protein>
<dbReference type="RefSeq" id="WP_021286439.1">
    <property type="nucleotide sequence ID" value="NZ_AUPZ01000002.1"/>
</dbReference>
<dbReference type="InterPro" id="IPR036249">
    <property type="entry name" value="Thioredoxin-like_sf"/>
</dbReference>
<gene>
    <name evidence="2" type="ORF">M947_00770</name>
</gene>
<accession>T0JQE0</accession>
<dbReference type="OrthoDB" id="5334769at2"/>
<dbReference type="STRING" id="1172190.M947_00770"/>
<dbReference type="InterPro" id="IPR051099">
    <property type="entry name" value="AGR/TXD"/>
</dbReference>
<evidence type="ECO:0000313" key="3">
    <source>
        <dbReference type="Proteomes" id="UP000015520"/>
    </source>
</evidence>
<proteinExistence type="predicted"/>
<evidence type="ECO:0000313" key="2">
    <source>
        <dbReference type="EMBL" id="EQB40361.1"/>
    </source>
</evidence>
<dbReference type="Gene3D" id="3.40.30.10">
    <property type="entry name" value="Glutaredoxin"/>
    <property type="match status" value="1"/>
</dbReference>
<dbReference type="SUPFAM" id="SSF52833">
    <property type="entry name" value="Thioredoxin-like"/>
    <property type="match status" value="1"/>
</dbReference>
<dbReference type="PANTHER" id="PTHR15337:SF11">
    <property type="entry name" value="THIOREDOXIN DOMAIN-CONTAINING PROTEIN"/>
    <property type="match status" value="1"/>
</dbReference>
<dbReference type="Pfam" id="PF13899">
    <property type="entry name" value="Thioredoxin_7"/>
    <property type="match status" value="1"/>
</dbReference>
<organism evidence="2 3">
    <name type="scientific">Sulfurimonas hongkongensis</name>
    <dbReference type="NCBI Taxonomy" id="1172190"/>
    <lineage>
        <taxon>Bacteria</taxon>
        <taxon>Pseudomonadati</taxon>
        <taxon>Campylobacterota</taxon>
        <taxon>Epsilonproteobacteria</taxon>
        <taxon>Campylobacterales</taxon>
        <taxon>Sulfurimonadaceae</taxon>
        <taxon>Sulfurimonas</taxon>
    </lineage>
</organism>
<evidence type="ECO:0000256" key="1">
    <source>
        <dbReference type="ARBA" id="ARBA00022729"/>
    </source>
</evidence>
<dbReference type="eggNOG" id="COG1331">
    <property type="taxonomic scope" value="Bacteria"/>
</dbReference>